<keyword evidence="3" id="KW-1185">Reference proteome</keyword>
<evidence type="ECO:0008006" key="4">
    <source>
        <dbReference type="Google" id="ProtNLM"/>
    </source>
</evidence>
<evidence type="ECO:0000313" key="3">
    <source>
        <dbReference type="Proteomes" id="UP001595715"/>
    </source>
</evidence>
<protein>
    <recommendedName>
        <fullName evidence="4">YfhD family protein</fullName>
    </recommendedName>
</protein>
<dbReference type="Proteomes" id="UP001595715">
    <property type="component" value="Unassembled WGS sequence"/>
</dbReference>
<evidence type="ECO:0000256" key="1">
    <source>
        <dbReference type="SAM" id="MobiDB-lite"/>
    </source>
</evidence>
<organism evidence="2 3">
    <name type="scientific">Paenibacillus xanthanilyticus</name>
    <dbReference type="NCBI Taxonomy" id="1783531"/>
    <lineage>
        <taxon>Bacteria</taxon>
        <taxon>Bacillati</taxon>
        <taxon>Bacillota</taxon>
        <taxon>Bacilli</taxon>
        <taxon>Bacillales</taxon>
        <taxon>Paenibacillaceae</taxon>
        <taxon>Paenibacillus</taxon>
    </lineage>
</organism>
<accession>A0ABV8K1H9</accession>
<feature type="region of interest" description="Disordered" evidence="1">
    <location>
        <begin position="1"/>
        <end position="60"/>
    </location>
</feature>
<comment type="caution">
    <text evidence="2">The sequence shown here is derived from an EMBL/GenBank/DDBJ whole genome shotgun (WGS) entry which is preliminary data.</text>
</comment>
<evidence type="ECO:0000313" key="2">
    <source>
        <dbReference type="EMBL" id="MFC4099113.1"/>
    </source>
</evidence>
<sequence length="60" mass="6873">MEQESTRPLSDDAKLEATAEAREAAEAEQANRAMEREFHGESEQERFQREAGYSPPFSRN</sequence>
<name>A0ABV8K1H9_9BACL</name>
<feature type="compositionally biased region" description="Basic and acidic residues" evidence="1">
    <location>
        <begin position="33"/>
        <end position="49"/>
    </location>
</feature>
<feature type="compositionally biased region" description="Basic and acidic residues" evidence="1">
    <location>
        <begin position="9"/>
        <end position="25"/>
    </location>
</feature>
<gene>
    <name evidence="2" type="ORF">ACFOZ8_05510</name>
</gene>
<reference evidence="3" key="1">
    <citation type="journal article" date="2019" name="Int. J. Syst. Evol. Microbiol.">
        <title>The Global Catalogue of Microorganisms (GCM) 10K type strain sequencing project: providing services to taxonomists for standard genome sequencing and annotation.</title>
        <authorList>
            <consortium name="The Broad Institute Genomics Platform"/>
            <consortium name="The Broad Institute Genome Sequencing Center for Infectious Disease"/>
            <person name="Wu L."/>
            <person name="Ma J."/>
        </authorList>
    </citation>
    <scope>NUCLEOTIDE SEQUENCE [LARGE SCALE GENOMIC DNA]</scope>
    <source>
        <strain evidence="3">IBRC-M 10987</strain>
    </source>
</reference>
<dbReference type="EMBL" id="JBHSAM010000014">
    <property type="protein sequence ID" value="MFC4099113.1"/>
    <property type="molecule type" value="Genomic_DNA"/>
</dbReference>
<proteinExistence type="predicted"/>
<dbReference type="RefSeq" id="WP_377717804.1">
    <property type="nucleotide sequence ID" value="NZ_JBHSAM010000014.1"/>
</dbReference>